<dbReference type="EMBL" id="PJQY01002260">
    <property type="protein sequence ID" value="PQP95282.1"/>
    <property type="molecule type" value="Genomic_DNA"/>
</dbReference>
<protein>
    <submittedName>
        <fullName evidence="1">Uncharacterized protein</fullName>
    </submittedName>
</protein>
<evidence type="ECO:0000313" key="1">
    <source>
        <dbReference type="EMBL" id="PQP95282.1"/>
    </source>
</evidence>
<keyword evidence="2" id="KW-1185">Reference proteome</keyword>
<comment type="caution">
    <text evidence="1">The sequence shown here is derived from an EMBL/GenBank/DDBJ whole genome shotgun (WGS) entry which is preliminary data.</text>
</comment>
<sequence>MLTLVSILVWEIWKSKCKAVIEGRKLEPAMVLEKELCAKREFIDVWPKTDINDITELT</sequence>
<reference evidence="1 2" key="1">
    <citation type="submission" date="2018-02" db="EMBL/GenBank/DDBJ databases">
        <title>Draft genome of wild Prunus yedoensis var. nudiflora.</title>
        <authorList>
            <person name="Baek S."/>
            <person name="Kim J.-H."/>
            <person name="Choi K."/>
            <person name="Kim G.-B."/>
            <person name="Cho A."/>
            <person name="Jang H."/>
            <person name="Shin C.-H."/>
            <person name="Yu H.-J."/>
            <person name="Mun J.-H."/>
        </authorList>
    </citation>
    <scope>NUCLEOTIDE SEQUENCE [LARGE SCALE GENOMIC DNA]</scope>
    <source>
        <strain evidence="2">cv. Jeju island</strain>
        <tissue evidence="1">Leaf</tissue>
    </source>
</reference>
<proteinExistence type="predicted"/>
<name>A0A314XMT0_PRUYE</name>
<dbReference type="Proteomes" id="UP000250321">
    <property type="component" value="Unassembled WGS sequence"/>
</dbReference>
<accession>A0A314XMT0</accession>
<organism evidence="1 2">
    <name type="scientific">Prunus yedoensis var. nudiflora</name>
    <dbReference type="NCBI Taxonomy" id="2094558"/>
    <lineage>
        <taxon>Eukaryota</taxon>
        <taxon>Viridiplantae</taxon>
        <taxon>Streptophyta</taxon>
        <taxon>Embryophyta</taxon>
        <taxon>Tracheophyta</taxon>
        <taxon>Spermatophyta</taxon>
        <taxon>Magnoliopsida</taxon>
        <taxon>eudicotyledons</taxon>
        <taxon>Gunneridae</taxon>
        <taxon>Pentapetalae</taxon>
        <taxon>rosids</taxon>
        <taxon>fabids</taxon>
        <taxon>Rosales</taxon>
        <taxon>Rosaceae</taxon>
        <taxon>Amygdaloideae</taxon>
        <taxon>Amygdaleae</taxon>
        <taxon>Prunus</taxon>
    </lineage>
</organism>
<evidence type="ECO:0000313" key="2">
    <source>
        <dbReference type="Proteomes" id="UP000250321"/>
    </source>
</evidence>
<gene>
    <name evidence="1" type="ORF">Pyn_10440</name>
</gene>
<dbReference type="AlphaFoldDB" id="A0A314XMT0"/>